<gene>
    <name evidence="8" type="ORF">SAMN05421686_11432</name>
</gene>
<comment type="subcellular location">
    <subcellularLocation>
        <location evidence="1">Cell membrane</location>
        <topology evidence="1">Multi-pass membrane protein</topology>
    </subcellularLocation>
</comment>
<proteinExistence type="predicted"/>
<feature type="transmembrane region" description="Helical" evidence="6">
    <location>
        <begin position="101"/>
        <end position="120"/>
    </location>
</feature>
<dbReference type="STRING" id="484498.SAMN05421686_11432"/>
<feature type="transmembrane region" description="Helical" evidence="6">
    <location>
        <begin position="127"/>
        <end position="148"/>
    </location>
</feature>
<evidence type="ECO:0000256" key="4">
    <source>
        <dbReference type="ARBA" id="ARBA00022989"/>
    </source>
</evidence>
<reference evidence="9" key="1">
    <citation type="submission" date="2017-01" db="EMBL/GenBank/DDBJ databases">
        <authorList>
            <person name="Varghese N."/>
            <person name="Submissions S."/>
        </authorList>
    </citation>
    <scope>NUCLEOTIDE SEQUENCE [LARGE SCALE GENOMIC DNA]</scope>
    <source>
        <strain evidence="9">DSM 24913</strain>
    </source>
</reference>
<protein>
    <submittedName>
        <fullName evidence="8">Membrane protein DedA, SNARE-associated domain</fullName>
    </submittedName>
</protein>
<dbReference type="InterPro" id="IPR051311">
    <property type="entry name" value="DedA_domain"/>
</dbReference>
<accession>A0A1N7Q5V7</accession>
<keyword evidence="9" id="KW-1185">Reference proteome</keyword>
<dbReference type="EMBL" id="FTOH01000014">
    <property type="protein sequence ID" value="SIT18270.1"/>
    <property type="molecule type" value="Genomic_DNA"/>
</dbReference>
<sequence>MLDSLFGYIDHPAWPVLVVVVSTFMLEDLAIIGAALLAASEKMAPGIAFFAVCLGMFIGDTALYLLGRVALVWPKLRRKIRHPIIQKQVQPLRDSPWKQLMLIRCMPGLRTFGYIACGLARVPATPFCFANLASIVAWAAALFVTTYVLGRQFGEQLHEWMWFLLPFAIIAFIYTQRRARQSMEEAA</sequence>
<dbReference type="OrthoDB" id="5703869at2"/>
<dbReference type="GO" id="GO:0005886">
    <property type="term" value="C:plasma membrane"/>
    <property type="evidence" value="ECO:0007669"/>
    <property type="project" value="UniProtKB-SubCell"/>
</dbReference>
<evidence type="ECO:0000256" key="6">
    <source>
        <dbReference type="SAM" id="Phobius"/>
    </source>
</evidence>
<evidence type="ECO:0000313" key="9">
    <source>
        <dbReference type="Proteomes" id="UP000185639"/>
    </source>
</evidence>
<keyword evidence="3 6" id="KW-0812">Transmembrane</keyword>
<keyword evidence="2" id="KW-1003">Cell membrane</keyword>
<dbReference type="InterPro" id="IPR032816">
    <property type="entry name" value="VTT_dom"/>
</dbReference>
<dbReference type="Proteomes" id="UP000185639">
    <property type="component" value="Unassembled WGS sequence"/>
</dbReference>
<name>A0A1N7Q5V7_9GAMM</name>
<feature type="domain" description="VTT" evidence="7">
    <location>
        <begin position="38"/>
        <end position="145"/>
    </location>
</feature>
<dbReference type="Pfam" id="PF09335">
    <property type="entry name" value="VTT_dom"/>
    <property type="match status" value="1"/>
</dbReference>
<feature type="transmembrane region" description="Helical" evidence="6">
    <location>
        <begin position="46"/>
        <end position="66"/>
    </location>
</feature>
<dbReference type="AlphaFoldDB" id="A0A1N7Q5V7"/>
<dbReference type="PANTHER" id="PTHR42709">
    <property type="entry name" value="ALKALINE PHOSPHATASE LIKE PROTEIN"/>
    <property type="match status" value="1"/>
</dbReference>
<evidence type="ECO:0000256" key="2">
    <source>
        <dbReference type="ARBA" id="ARBA00022475"/>
    </source>
</evidence>
<dbReference type="PANTHER" id="PTHR42709:SF6">
    <property type="entry name" value="UNDECAPRENYL PHOSPHATE TRANSPORTER A"/>
    <property type="match status" value="1"/>
</dbReference>
<keyword evidence="4 6" id="KW-1133">Transmembrane helix</keyword>
<evidence type="ECO:0000256" key="3">
    <source>
        <dbReference type="ARBA" id="ARBA00022692"/>
    </source>
</evidence>
<keyword evidence="5 6" id="KW-0472">Membrane</keyword>
<evidence type="ECO:0000313" key="8">
    <source>
        <dbReference type="EMBL" id="SIT18270.1"/>
    </source>
</evidence>
<evidence type="ECO:0000259" key="7">
    <source>
        <dbReference type="Pfam" id="PF09335"/>
    </source>
</evidence>
<organism evidence="8 9">
    <name type="scientific">Thalassolituus maritimus</name>
    <dbReference type="NCBI Taxonomy" id="484498"/>
    <lineage>
        <taxon>Bacteria</taxon>
        <taxon>Pseudomonadati</taxon>
        <taxon>Pseudomonadota</taxon>
        <taxon>Gammaproteobacteria</taxon>
        <taxon>Oceanospirillales</taxon>
        <taxon>Oceanospirillaceae</taxon>
        <taxon>Thalassolituus</taxon>
    </lineage>
</organism>
<evidence type="ECO:0000256" key="1">
    <source>
        <dbReference type="ARBA" id="ARBA00004651"/>
    </source>
</evidence>
<feature type="transmembrane region" description="Helical" evidence="6">
    <location>
        <begin position="12"/>
        <end position="39"/>
    </location>
</feature>
<feature type="transmembrane region" description="Helical" evidence="6">
    <location>
        <begin position="160"/>
        <end position="175"/>
    </location>
</feature>
<evidence type="ECO:0000256" key="5">
    <source>
        <dbReference type="ARBA" id="ARBA00023136"/>
    </source>
</evidence>
<dbReference type="RefSeq" id="WP_076517964.1">
    <property type="nucleotide sequence ID" value="NZ_FTOH01000014.1"/>
</dbReference>